<dbReference type="GO" id="GO:0005737">
    <property type="term" value="C:cytoplasm"/>
    <property type="evidence" value="ECO:0007669"/>
    <property type="project" value="InterPro"/>
</dbReference>
<evidence type="ECO:0000256" key="2">
    <source>
        <dbReference type="ARBA" id="ARBA00023277"/>
    </source>
</evidence>
<keyword evidence="2" id="KW-0119">Carbohydrate metabolism</keyword>
<protein>
    <submittedName>
        <fullName evidence="3">Uncharacterized protein</fullName>
    </submittedName>
</protein>
<reference evidence="3" key="1">
    <citation type="journal article" date="2014" name="Front. Microbiol.">
        <title>High frequency of phylogenetically diverse reductive dehalogenase-homologous genes in deep subseafloor sedimentary metagenomes.</title>
        <authorList>
            <person name="Kawai M."/>
            <person name="Futagami T."/>
            <person name="Toyoda A."/>
            <person name="Takaki Y."/>
            <person name="Nishi S."/>
            <person name="Hori S."/>
            <person name="Arai W."/>
            <person name="Tsubouchi T."/>
            <person name="Morono Y."/>
            <person name="Uchiyama I."/>
            <person name="Ito T."/>
            <person name="Fujiyama A."/>
            <person name="Inagaki F."/>
            <person name="Takami H."/>
        </authorList>
    </citation>
    <scope>NUCLEOTIDE SEQUENCE</scope>
    <source>
        <strain evidence="3">Expedition CK06-06</strain>
    </source>
</reference>
<keyword evidence="1" id="KW-0413">Isomerase</keyword>
<dbReference type="InterPro" id="IPR009015">
    <property type="entry name" value="Fucose_isomerase_N/cen_sf"/>
</dbReference>
<organism evidence="3">
    <name type="scientific">marine sediment metagenome</name>
    <dbReference type="NCBI Taxonomy" id="412755"/>
    <lineage>
        <taxon>unclassified sequences</taxon>
        <taxon>metagenomes</taxon>
        <taxon>ecological metagenomes</taxon>
    </lineage>
</organism>
<dbReference type="GO" id="GO:0016861">
    <property type="term" value="F:intramolecular oxidoreductase activity, interconverting aldoses and ketoses"/>
    <property type="evidence" value="ECO:0007669"/>
    <property type="project" value="InterPro"/>
</dbReference>
<accession>X1NVF1</accession>
<evidence type="ECO:0000256" key="1">
    <source>
        <dbReference type="ARBA" id="ARBA00023235"/>
    </source>
</evidence>
<gene>
    <name evidence="3" type="ORF">S06H3_63756</name>
</gene>
<sequence>TVKEVHLPFILWALPDPKSFSLTGAGVVHGSLDELGIKHKFIYGSHENPKVIDRIIKYSKAAMVVRCLSKSRFGMFGGRTGGMYTATADMTQVKQIFGVEYDQIDQHRLIIEAQNVPDEKAEETLGRIE</sequence>
<dbReference type="GO" id="GO:0005996">
    <property type="term" value="P:monosaccharide metabolic process"/>
    <property type="evidence" value="ECO:0007669"/>
    <property type="project" value="InterPro"/>
</dbReference>
<proteinExistence type="predicted"/>
<feature type="non-terminal residue" evidence="3">
    <location>
        <position position="129"/>
    </location>
</feature>
<dbReference type="SUPFAM" id="SSF53743">
    <property type="entry name" value="FucI/AraA N-terminal and middle domains"/>
    <property type="match status" value="1"/>
</dbReference>
<name>X1NVF1_9ZZZZ</name>
<feature type="non-terminal residue" evidence="3">
    <location>
        <position position="1"/>
    </location>
</feature>
<comment type="caution">
    <text evidence="3">The sequence shown here is derived from an EMBL/GenBank/DDBJ whole genome shotgun (WGS) entry which is preliminary data.</text>
</comment>
<evidence type="ECO:0000313" key="3">
    <source>
        <dbReference type="EMBL" id="GAI47583.1"/>
    </source>
</evidence>
<dbReference type="EMBL" id="BARV01042377">
    <property type="protein sequence ID" value="GAI47583.1"/>
    <property type="molecule type" value="Genomic_DNA"/>
</dbReference>
<dbReference type="AlphaFoldDB" id="X1NVF1"/>